<dbReference type="SUPFAM" id="SSF46579">
    <property type="entry name" value="Prefoldin"/>
    <property type="match status" value="1"/>
</dbReference>
<dbReference type="PaxDb" id="284590-Q6CR29"/>
<proteinExistence type="inferred from homology"/>
<dbReference type="GO" id="GO:0016272">
    <property type="term" value="C:prefoldin complex"/>
    <property type="evidence" value="ECO:0007669"/>
    <property type="project" value="InterPro"/>
</dbReference>
<dbReference type="AlphaFoldDB" id="Q6CR29"/>
<dbReference type="CDD" id="cd23161">
    <property type="entry name" value="Prefoldin_6"/>
    <property type="match status" value="1"/>
</dbReference>
<feature type="coiled-coil region" evidence="3">
    <location>
        <begin position="3"/>
        <end position="30"/>
    </location>
</feature>
<dbReference type="GO" id="GO:0005737">
    <property type="term" value="C:cytoplasm"/>
    <property type="evidence" value="ECO:0007669"/>
    <property type="project" value="TreeGrafter"/>
</dbReference>
<dbReference type="InterPro" id="IPR002777">
    <property type="entry name" value="PFD_beta-like"/>
</dbReference>
<comment type="similarity">
    <text evidence="1">Belongs to the prefoldin subunit beta family.</text>
</comment>
<dbReference type="Pfam" id="PF01920">
    <property type="entry name" value="Prefoldin_2"/>
    <property type="match status" value="1"/>
</dbReference>
<evidence type="ECO:0000313" key="4">
    <source>
        <dbReference type="EMBL" id="CAH00706.1"/>
    </source>
</evidence>
<keyword evidence="3" id="KW-0175">Coiled coil</keyword>
<dbReference type="eggNOG" id="KOG3478">
    <property type="taxonomic scope" value="Eukaryota"/>
</dbReference>
<keyword evidence="5" id="KW-1185">Reference proteome</keyword>
<dbReference type="GO" id="GO:0051087">
    <property type="term" value="F:protein-folding chaperone binding"/>
    <property type="evidence" value="ECO:0007669"/>
    <property type="project" value="TreeGrafter"/>
</dbReference>
<reference evidence="4 5" key="1">
    <citation type="journal article" date="2004" name="Nature">
        <title>Genome evolution in yeasts.</title>
        <authorList>
            <consortium name="Genolevures"/>
            <person name="Dujon B."/>
            <person name="Sherman D."/>
            <person name="Fischer G."/>
            <person name="Durrens P."/>
            <person name="Casaregola S."/>
            <person name="Lafontaine I."/>
            <person name="de Montigny J."/>
            <person name="Marck C."/>
            <person name="Neuveglise C."/>
            <person name="Talla E."/>
            <person name="Goffard N."/>
            <person name="Frangeul L."/>
            <person name="Aigle M."/>
            <person name="Anthouard V."/>
            <person name="Babour A."/>
            <person name="Barbe V."/>
            <person name="Barnay S."/>
            <person name="Blanchin S."/>
            <person name="Beckerich J.M."/>
            <person name="Beyne E."/>
            <person name="Bleykasten C."/>
            <person name="Boisrame A."/>
            <person name="Boyer J."/>
            <person name="Cattolico L."/>
            <person name="Confanioleri F."/>
            <person name="de Daruvar A."/>
            <person name="Despons L."/>
            <person name="Fabre E."/>
            <person name="Fairhead C."/>
            <person name="Ferry-Dumazet H."/>
            <person name="Groppi A."/>
            <person name="Hantraye F."/>
            <person name="Hennequin C."/>
            <person name="Jauniaux N."/>
            <person name="Joyet P."/>
            <person name="Kachouri R."/>
            <person name="Kerrest A."/>
            <person name="Koszul R."/>
            <person name="Lemaire M."/>
            <person name="Lesur I."/>
            <person name="Ma L."/>
            <person name="Muller H."/>
            <person name="Nicaud J.M."/>
            <person name="Nikolski M."/>
            <person name="Oztas S."/>
            <person name="Ozier-Kalogeropoulos O."/>
            <person name="Pellenz S."/>
            <person name="Potier S."/>
            <person name="Richard G.F."/>
            <person name="Straub M.L."/>
            <person name="Suleau A."/>
            <person name="Swennene D."/>
            <person name="Tekaia F."/>
            <person name="Wesolowski-Louvel M."/>
            <person name="Westhof E."/>
            <person name="Wirth B."/>
            <person name="Zeniou-Meyer M."/>
            <person name="Zivanovic I."/>
            <person name="Bolotin-Fukuhara M."/>
            <person name="Thierry A."/>
            <person name="Bouchier C."/>
            <person name="Caudron B."/>
            <person name="Scarpelli C."/>
            <person name="Gaillardin C."/>
            <person name="Weissenbach J."/>
            <person name="Wincker P."/>
            <person name="Souciet J.L."/>
        </authorList>
    </citation>
    <scope>NUCLEOTIDE SEQUENCE [LARGE SCALE GENOMIC DNA]</scope>
    <source>
        <strain evidence="5">ATCC 8585 / CBS 2359 / DSM 70799 / NBRC 1267 / NRRL Y-1140 / WM37</strain>
    </source>
</reference>
<dbReference type="GO" id="GO:0006457">
    <property type="term" value="P:protein folding"/>
    <property type="evidence" value="ECO:0007669"/>
    <property type="project" value="InterPro"/>
</dbReference>
<dbReference type="InterPro" id="IPR009053">
    <property type="entry name" value="Prefoldin"/>
</dbReference>
<dbReference type="FunCoup" id="Q6CR29">
    <property type="interactions" value="871"/>
</dbReference>
<dbReference type="Gene3D" id="1.10.287.370">
    <property type="match status" value="1"/>
</dbReference>
<accession>Q6CR29</accession>
<dbReference type="EMBL" id="CR382124">
    <property type="protein sequence ID" value="CAH00706.1"/>
    <property type="molecule type" value="Genomic_DNA"/>
</dbReference>
<dbReference type="PANTHER" id="PTHR21431:SF0">
    <property type="entry name" value="PREFOLDIN SUBUNIT 6"/>
    <property type="match status" value="1"/>
</dbReference>
<dbReference type="Proteomes" id="UP000000598">
    <property type="component" value="Chromosome D"/>
</dbReference>
<dbReference type="GO" id="GO:0051131">
    <property type="term" value="P:chaperone-mediated protein complex assembly"/>
    <property type="evidence" value="ECO:0007669"/>
    <property type="project" value="TreeGrafter"/>
</dbReference>
<dbReference type="InParanoid" id="Q6CR29"/>
<dbReference type="STRING" id="284590.Q6CR29"/>
<evidence type="ECO:0000313" key="5">
    <source>
        <dbReference type="Proteomes" id="UP000000598"/>
    </source>
</evidence>
<name>Q6CR29_KLULA</name>
<gene>
    <name evidence="4" type="ORF">KLLA0_D12298g</name>
</gene>
<dbReference type="HOGENOM" id="CLU_125172_1_1_1"/>
<evidence type="ECO:0000256" key="2">
    <source>
        <dbReference type="ARBA" id="ARBA00023186"/>
    </source>
</evidence>
<keyword evidence="2" id="KW-0143">Chaperone</keyword>
<evidence type="ECO:0000256" key="3">
    <source>
        <dbReference type="SAM" id="Coils"/>
    </source>
</evidence>
<dbReference type="OMA" id="VQTEFAQ"/>
<dbReference type="PANTHER" id="PTHR21431">
    <property type="entry name" value="PREFOLDIN SUBUNIT 6"/>
    <property type="match status" value="1"/>
</dbReference>
<feature type="coiled-coil region" evidence="3">
    <location>
        <begin position="67"/>
        <end position="115"/>
    </location>
</feature>
<dbReference type="KEGG" id="kla:KLLA0_D12298g"/>
<protein>
    <submittedName>
        <fullName evidence="4">KLLA0D12298p</fullName>
    </submittedName>
</protein>
<dbReference type="FunFam" id="1.10.287.370:FF:000003">
    <property type="entry name" value="Prefoldin subunit 6"/>
    <property type="match status" value="1"/>
</dbReference>
<evidence type="ECO:0000256" key="1">
    <source>
        <dbReference type="ARBA" id="ARBA00008045"/>
    </source>
</evidence>
<organism evidence="4 5">
    <name type="scientific">Kluyveromyces lactis (strain ATCC 8585 / CBS 2359 / DSM 70799 / NBRC 1267 / NRRL Y-1140 / WM37)</name>
    <name type="common">Yeast</name>
    <name type="synonym">Candida sphaerica</name>
    <dbReference type="NCBI Taxonomy" id="284590"/>
    <lineage>
        <taxon>Eukaryota</taxon>
        <taxon>Fungi</taxon>
        <taxon>Dikarya</taxon>
        <taxon>Ascomycota</taxon>
        <taxon>Saccharomycotina</taxon>
        <taxon>Saccharomycetes</taxon>
        <taxon>Saccharomycetales</taxon>
        <taxon>Saccharomycetaceae</taxon>
        <taxon>Kluyveromyces</taxon>
    </lineage>
</organism>
<sequence>MSAEETTQKYTKLQGELEELIVARQKLETQLQENKIVSDEFSSLKDDATVYKLTGGVLLPVEQFEAKGNVEKRLEFIEIEIKRCETNIKSKQQELEVARSELMKLRSQQQQQQQQ</sequence>
<dbReference type="GO" id="GO:0051082">
    <property type="term" value="F:unfolded protein binding"/>
    <property type="evidence" value="ECO:0007669"/>
    <property type="project" value="InterPro"/>
</dbReference>